<dbReference type="Pfam" id="PF08568">
    <property type="entry name" value="Kinetochor_Ybp2"/>
    <property type="match status" value="1"/>
</dbReference>
<reference evidence="2" key="1">
    <citation type="submission" date="2020-06" db="EMBL/GenBank/DDBJ databases">
        <authorList>
            <person name="Onetto C."/>
        </authorList>
    </citation>
    <scope>NUCLEOTIDE SEQUENCE</scope>
</reference>
<dbReference type="PANTHER" id="PTHR28020">
    <property type="entry name" value="YAP1-BINDING PROTEIN 1-RELATED"/>
    <property type="match status" value="1"/>
</dbReference>
<feature type="region of interest" description="Disordered" evidence="1">
    <location>
        <begin position="206"/>
        <end position="243"/>
    </location>
</feature>
<dbReference type="GO" id="GO:0005737">
    <property type="term" value="C:cytoplasm"/>
    <property type="evidence" value="ECO:0007669"/>
    <property type="project" value="TreeGrafter"/>
</dbReference>
<evidence type="ECO:0000313" key="3">
    <source>
        <dbReference type="Proteomes" id="UP000716446"/>
    </source>
</evidence>
<accession>A0A9N8PDQ5</accession>
<gene>
    <name evidence="2" type="ORF">AWRI4619_LOCUS6548</name>
</gene>
<sequence length="565" mass="61937">MTEKNPLIEALPPATDYLSYLTIIEYNLNPESLPTLHQVLQDTKLTTNIGWDLVHLLVPLLPNSDECLQDIARLGNPREVILKVTESLRLIDFQGLEPDTDDDEPIAGEETVPAYHPAKTAPVGEDGSKTTQAVETPAPLPLPVLQFTSLLSMLSVLHTRIKTQYPSRFLSTSLQAILVSFNNAAKHKEELMSAIIQFVKTVSGTKRPNLPPRKSSTQLLSAKAVQASAPDPESDAAAKSPSASEAEIQRRLFQSFITHVFEDYVLSLTSDSDAPGLAWCSRLQEKLHPERTVPGKPSMTDKFILDEDLAARLTAVGSLVALARDLGMERKDLLPAMEGANPGSSLVPDSEDEFPKTAMDIPLSKVGSLFMFAAANVATVLYSTPKPKDAFSIFPDHQKVLHNYIASSSDMGTTIGTEPEAVLDAVLALAILAIEGDDVGEPTDSEDFNQYLQYLSLISSNSPSPSIRYHAFYLATTILRSNPSDVERLAFIKDTLEHCPFDNLKAAAQTSVFATPVALDTLAPYLFPDLTHDLTTTSITDSFATFQQNLHFYLATLNFYYLLFR</sequence>
<feature type="compositionally biased region" description="Low complexity" evidence="1">
    <location>
        <begin position="227"/>
        <end position="243"/>
    </location>
</feature>
<organism evidence="2 3">
    <name type="scientific">Aureobasidium vineae</name>
    <dbReference type="NCBI Taxonomy" id="2773715"/>
    <lineage>
        <taxon>Eukaryota</taxon>
        <taxon>Fungi</taxon>
        <taxon>Dikarya</taxon>
        <taxon>Ascomycota</taxon>
        <taxon>Pezizomycotina</taxon>
        <taxon>Dothideomycetes</taxon>
        <taxon>Dothideomycetidae</taxon>
        <taxon>Dothideales</taxon>
        <taxon>Saccotheciaceae</taxon>
        <taxon>Aureobasidium</taxon>
    </lineage>
</organism>
<protein>
    <recommendedName>
        <fullName evidence="4">DUF1760-domain-containing protein</fullName>
    </recommendedName>
</protein>
<dbReference type="SUPFAM" id="SSF48371">
    <property type="entry name" value="ARM repeat"/>
    <property type="match status" value="1"/>
</dbReference>
<name>A0A9N8PDQ5_9PEZI</name>
<dbReference type="InterPro" id="IPR040347">
    <property type="entry name" value="YBP1/2"/>
</dbReference>
<dbReference type="Proteomes" id="UP000716446">
    <property type="component" value="Unassembled WGS sequence"/>
</dbReference>
<dbReference type="GO" id="GO:0034599">
    <property type="term" value="P:cellular response to oxidative stress"/>
    <property type="evidence" value="ECO:0007669"/>
    <property type="project" value="InterPro"/>
</dbReference>
<dbReference type="EMBL" id="CAIJEN010000009">
    <property type="protein sequence ID" value="CAD0090918.1"/>
    <property type="molecule type" value="Genomic_DNA"/>
</dbReference>
<proteinExistence type="predicted"/>
<dbReference type="InterPro" id="IPR013877">
    <property type="entry name" value="YAP-bd/ALF4/Glomulin"/>
</dbReference>
<dbReference type="PANTHER" id="PTHR28020:SF1">
    <property type="entry name" value="YAP1-BINDING PROTEIN 1-RELATED"/>
    <property type="match status" value="1"/>
</dbReference>
<comment type="caution">
    <text evidence="2">The sequence shown here is derived from an EMBL/GenBank/DDBJ whole genome shotgun (WGS) entry which is preliminary data.</text>
</comment>
<dbReference type="InterPro" id="IPR016024">
    <property type="entry name" value="ARM-type_fold"/>
</dbReference>
<keyword evidence="3" id="KW-1185">Reference proteome</keyword>
<evidence type="ECO:0008006" key="4">
    <source>
        <dbReference type="Google" id="ProtNLM"/>
    </source>
</evidence>
<evidence type="ECO:0000256" key="1">
    <source>
        <dbReference type="SAM" id="MobiDB-lite"/>
    </source>
</evidence>
<dbReference type="AlphaFoldDB" id="A0A9N8PDQ5"/>
<evidence type="ECO:0000313" key="2">
    <source>
        <dbReference type="EMBL" id="CAD0090918.1"/>
    </source>
</evidence>